<sequence>MPPCAFTASSPELVHPALQPGILRMETSGAPKFPWNLVCPFAHVHATPAGRTSLTTFETTVLPSLIQRRRLQRQYCRGSVTWLPNSLSTPRGAGYPYPTQDSLPAAGQALPDGTFTRKGSAERFQLSTSHNIPLSRASWRNERLRPKTATKEVSGRAPSPIGIAKARCP</sequence>
<accession>A0A0F9PDA6</accession>
<protein>
    <submittedName>
        <fullName evidence="2">Uncharacterized protein</fullName>
    </submittedName>
</protein>
<comment type="caution">
    <text evidence="2">The sequence shown here is derived from an EMBL/GenBank/DDBJ whole genome shotgun (WGS) entry which is preliminary data.</text>
</comment>
<evidence type="ECO:0000256" key="1">
    <source>
        <dbReference type="SAM" id="MobiDB-lite"/>
    </source>
</evidence>
<dbReference type="EMBL" id="LAZR01006549">
    <property type="protein sequence ID" value="KKM91327.1"/>
    <property type="molecule type" value="Genomic_DNA"/>
</dbReference>
<gene>
    <name evidence="2" type="ORF">LCGC14_1229680</name>
</gene>
<reference evidence="2" key="1">
    <citation type="journal article" date="2015" name="Nature">
        <title>Complex archaea that bridge the gap between prokaryotes and eukaryotes.</title>
        <authorList>
            <person name="Spang A."/>
            <person name="Saw J.H."/>
            <person name="Jorgensen S.L."/>
            <person name="Zaremba-Niedzwiedzka K."/>
            <person name="Martijn J."/>
            <person name="Lind A.E."/>
            <person name="van Eijk R."/>
            <person name="Schleper C."/>
            <person name="Guy L."/>
            <person name="Ettema T.J."/>
        </authorList>
    </citation>
    <scope>NUCLEOTIDE SEQUENCE</scope>
</reference>
<feature type="compositionally biased region" description="Basic and acidic residues" evidence="1">
    <location>
        <begin position="141"/>
        <end position="154"/>
    </location>
</feature>
<evidence type="ECO:0000313" key="2">
    <source>
        <dbReference type="EMBL" id="KKM91327.1"/>
    </source>
</evidence>
<name>A0A0F9PDA6_9ZZZZ</name>
<feature type="region of interest" description="Disordered" evidence="1">
    <location>
        <begin position="141"/>
        <end position="169"/>
    </location>
</feature>
<proteinExistence type="predicted"/>
<dbReference type="AlphaFoldDB" id="A0A0F9PDA6"/>
<organism evidence="2">
    <name type="scientific">marine sediment metagenome</name>
    <dbReference type="NCBI Taxonomy" id="412755"/>
    <lineage>
        <taxon>unclassified sequences</taxon>
        <taxon>metagenomes</taxon>
        <taxon>ecological metagenomes</taxon>
    </lineage>
</organism>